<dbReference type="InParanoid" id="E9HUG8"/>
<keyword evidence="2" id="KW-1185">Reference proteome</keyword>
<name>E9HUG8_DAPPU</name>
<evidence type="ECO:0000313" key="2">
    <source>
        <dbReference type="Proteomes" id="UP000000305"/>
    </source>
</evidence>
<dbReference type="PhylomeDB" id="E9HUG8"/>
<sequence>MKTKVCLKSVSICCSIELGSSVIYLPLLGRVARPLFWFVLVLWASAEVNPETFWWRPWGELNSGHSTHAPSGEWAPLFSMDDDDPGGDDSAWGPPSIAVSLSTPSQGQSIVSAKAKASAAKRDDSTAFISFQETNPSKLQKDDTDVDFAFQFDSAFELDFEAIVALDHTSQLSKFKSFFAKLEENAISVKTDKARMSLKINKLEKEAACSITIRSDLESARKDLIIAKLSLADKDIRLFELQNSGKAAMKQHSAPPANSRSAPLQKQPIIPAKSFLIARVRDSVLISSITESKIDNLLGLLKDQEGPVVQQLKKHSENSVKIFFRDEQNRDNARELLDKPEAEKVFKTFMRQRIATQPF</sequence>
<dbReference type="AlphaFoldDB" id="E9HUG8"/>
<proteinExistence type="predicted"/>
<reference evidence="1 2" key="1">
    <citation type="journal article" date="2011" name="Science">
        <title>The ecoresponsive genome of Daphnia pulex.</title>
        <authorList>
            <person name="Colbourne J.K."/>
            <person name="Pfrender M.E."/>
            <person name="Gilbert D."/>
            <person name="Thomas W.K."/>
            <person name="Tucker A."/>
            <person name="Oakley T.H."/>
            <person name="Tokishita S."/>
            <person name="Aerts A."/>
            <person name="Arnold G.J."/>
            <person name="Basu M.K."/>
            <person name="Bauer D.J."/>
            <person name="Caceres C.E."/>
            <person name="Carmel L."/>
            <person name="Casola C."/>
            <person name="Choi J.H."/>
            <person name="Detter J.C."/>
            <person name="Dong Q."/>
            <person name="Dusheyko S."/>
            <person name="Eads B.D."/>
            <person name="Frohlich T."/>
            <person name="Geiler-Samerotte K.A."/>
            <person name="Gerlach D."/>
            <person name="Hatcher P."/>
            <person name="Jogdeo S."/>
            <person name="Krijgsveld J."/>
            <person name="Kriventseva E.V."/>
            <person name="Kultz D."/>
            <person name="Laforsch C."/>
            <person name="Lindquist E."/>
            <person name="Lopez J."/>
            <person name="Manak J.R."/>
            <person name="Muller J."/>
            <person name="Pangilinan J."/>
            <person name="Patwardhan R.P."/>
            <person name="Pitluck S."/>
            <person name="Pritham E.J."/>
            <person name="Rechtsteiner A."/>
            <person name="Rho M."/>
            <person name="Rogozin I.B."/>
            <person name="Sakarya O."/>
            <person name="Salamov A."/>
            <person name="Schaack S."/>
            <person name="Shapiro H."/>
            <person name="Shiga Y."/>
            <person name="Skalitzky C."/>
            <person name="Smith Z."/>
            <person name="Souvorov A."/>
            <person name="Sung W."/>
            <person name="Tang Z."/>
            <person name="Tsuchiya D."/>
            <person name="Tu H."/>
            <person name="Vos H."/>
            <person name="Wang M."/>
            <person name="Wolf Y.I."/>
            <person name="Yamagata H."/>
            <person name="Yamada T."/>
            <person name="Ye Y."/>
            <person name="Shaw J.R."/>
            <person name="Andrews J."/>
            <person name="Crease T.J."/>
            <person name="Tang H."/>
            <person name="Lucas S.M."/>
            <person name="Robertson H.M."/>
            <person name="Bork P."/>
            <person name="Koonin E.V."/>
            <person name="Zdobnov E.M."/>
            <person name="Grigoriev I.V."/>
            <person name="Lynch M."/>
            <person name="Boore J.L."/>
        </authorList>
    </citation>
    <scope>NUCLEOTIDE SEQUENCE [LARGE SCALE GENOMIC DNA]</scope>
</reference>
<organism evidence="1 2">
    <name type="scientific">Daphnia pulex</name>
    <name type="common">Water flea</name>
    <dbReference type="NCBI Taxonomy" id="6669"/>
    <lineage>
        <taxon>Eukaryota</taxon>
        <taxon>Metazoa</taxon>
        <taxon>Ecdysozoa</taxon>
        <taxon>Arthropoda</taxon>
        <taxon>Crustacea</taxon>
        <taxon>Branchiopoda</taxon>
        <taxon>Diplostraca</taxon>
        <taxon>Cladocera</taxon>
        <taxon>Anomopoda</taxon>
        <taxon>Daphniidae</taxon>
        <taxon>Daphnia</taxon>
    </lineage>
</organism>
<dbReference type="Proteomes" id="UP000000305">
    <property type="component" value="Unassembled WGS sequence"/>
</dbReference>
<dbReference type="HOGENOM" id="CLU_772246_0_0_1"/>
<protein>
    <submittedName>
        <fullName evidence="1">Uncharacterized protein</fullName>
    </submittedName>
</protein>
<gene>
    <name evidence="1" type="ORF">DAPPUDRAFT_118022</name>
</gene>
<dbReference type="KEGG" id="dpx:DAPPUDRAFT_118022"/>
<evidence type="ECO:0000313" key="1">
    <source>
        <dbReference type="EMBL" id="EFX64600.1"/>
    </source>
</evidence>
<dbReference type="EMBL" id="GL732810">
    <property type="protein sequence ID" value="EFX64600.1"/>
    <property type="molecule type" value="Genomic_DNA"/>
</dbReference>
<accession>E9HUG8</accession>